<dbReference type="Gramene" id="PRQ27914">
    <property type="protein sequence ID" value="PRQ27914"/>
    <property type="gene ID" value="RchiOBHm_Chr6g0310411"/>
</dbReference>
<feature type="transmembrane region" description="Helical" evidence="2">
    <location>
        <begin position="12"/>
        <end position="31"/>
    </location>
</feature>
<dbReference type="PROSITE" id="PS52045">
    <property type="entry name" value="NEPROSIN_PEP_CD"/>
    <property type="match status" value="1"/>
</dbReference>
<keyword evidence="2" id="KW-0812">Transmembrane</keyword>
<dbReference type="STRING" id="74649.A0A2P6Q163"/>
<dbReference type="Pfam" id="PF03080">
    <property type="entry name" value="Neprosin"/>
    <property type="match status" value="1"/>
</dbReference>
<dbReference type="InterPro" id="IPR025521">
    <property type="entry name" value="Neprosin_propep"/>
</dbReference>
<comment type="caution">
    <text evidence="4">The sequence shown here is derived from an EMBL/GenBank/DDBJ whole genome shotgun (WGS) entry which is preliminary data.</text>
</comment>
<dbReference type="InterPro" id="IPR053168">
    <property type="entry name" value="Glutamic_endopeptidase"/>
</dbReference>
<feature type="region of interest" description="Disordered" evidence="1">
    <location>
        <begin position="112"/>
        <end position="135"/>
    </location>
</feature>
<feature type="region of interest" description="Disordered" evidence="1">
    <location>
        <begin position="158"/>
        <end position="181"/>
    </location>
</feature>
<keyword evidence="5" id="KW-1185">Reference proteome</keyword>
<evidence type="ECO:0000313" key="5">
    <source>
        <dbReference type="Proteomes" id="UP000238479"/>
    </source>
</evidence>
<evidence type="ECO:0000256" key="1">
    <source>
        <dbReference type="SAM" id="MobiDB-lite"/>
    </source>
</evidence>
<dbReference type="EMBL" id="PDCK01000044">
    <property type="protein sequence ID" value="PRQ27914.1"/>
    <property type="molecule type" value="Genomic_DNA"/>
</dbReference>
<evidence type="ECO:0000256" key="2">
    <source>
        <dbReference type="SAM" id="Phobius"/>
    </source>
</evidence>
<dbReference type="Pfam" id="PF14365">
    <property type="entry name" value="Neprosin_AP"/>
    <property type="match status" value="1"/>
</dbReference>
<proteinExistence type="predicted"/>
<dbReference type="InterPro" id="IPR004314">
    <property type="entry name" value="Neprosin"/>
</dbReference>
<keyword evidence="2" id="KW-0472">Membrane</keyword>
<sequence>MGKQLSWGGLIRLRGMVIILGVALIGYFGVLGEVNMFSKQKVLEVERKLSQLRKPAVKSIQSEDGDTIDCIDIYKQPAFDHPALKNHTIQMAPSYDPTKETQSTMTKFERLERKRNQQSSMMVTQPWKKNGSCPQGTIPVRRIRKEYLLRASSVEAYGRKKHSSSRPHVSHESSTSDSNRTVNVQQANHSAILLTEGYRYNGAKGDIKVWTPNVDFDDDYTTSKVCLINGPYWAFESVESGWAVNPSVYGDRQTRFMVYWTVDGSKKTGCFDLTCPGFVQTSHEIALGAAIYPISVPYGLPYEIIVYVFKDPVTSNWWVQYGEKINIGYWPPELFMALRVHAEAVEWGGEVYSARVGTNPHTKTGMGNGNFPDGIFGDSGVIKRIRIHDNSAELKFPEWVETYADEFNCYDVDYVSDYLEDPEFYYGGPGHNPKCP</sequence>
<dbReference type="Gene3D" id="3.90.1320.10">
    <property type="entry name" value="Outer-capsid protein sigma 3, large lobe"/>
    <property type="match status" value="1"/>
</dbReference>
<protein>
    <submittedName>
        <fullName evidence="4">Putative neprosin</fullName>
    </submittedName>
</protein>
<gene>
    <name evidence="4" type="ORF">RchiOBHm_Chr6g0310411</name>
</gene>
<dbReference type="OMA" id="VTSQVWQ"/>
<dbReference type="AlphaFoldDB" id="A0A2P6Q163"/>
<name>A0A2P6Q163_ROSCH</name>
<organism evidence="4 5">
    <name type="scientific">Rosa chinensis</name>
    <name type="common">China rose</name>
    <dbReference type="NCBI Taxonomy" id="74649"/>
    <lineage>
        <taxon>Eukaryota</taxon>
        <taxon>Viridiplantae</taxon>
        <taxon>Streptophyta</taxon>
        <taxon>Embryophyta</taxon>
        <taxon>Tracheophyta</taxon>
        <taxon>Spermatophyta</taxon>
        <taxon>Magnoliopsida</taxon>
        <taxon>eudicotyledons</taxon>
        <taxon>Gunneridae</taxon>
        <taxon>Pentapetalae</taxon>
        <taxon>rosids</taxon>
        <taxon>fabids</taxon>
        <taxon>Rosales</taxon>
        <taxon>Rosaceae</taxon>
        <taxon>Rosoideae</taxon>
        <taxon>Rosoideae incertae sedis</taxon>
        <taxon>Rosa</taxon>
    </lineage>
</organism>
<evidence type="ECO:0000259" key="3">
    <source>
        <dbReference type="PROSITE" id="PS52045"/>
    </source>
</evidence>
<dbReference type="Proteomes" id="UP000238479">
    <property type="component" value="Chromosome 6"/>
</dbReference>
<reference evidence="4 5" key="1">
    <citation type="journal article" date="2018" name="Nat. Genet.">
        <title>The Rosa genome provides new insights in the design of modern roses.</title>
        <authorList>
            <person name="Bendahmane M."/>
        </authorList>
    </citation>
    <scope>NUCLEOTIDE SEQUENCE [LARGE SCALE GENOMIC DNA]</scope>
    <source>
        <strain evidence="5">cv. Old Blush</strain>
    </source>
</reference>
<accession>A0A2P6Q163</accession>
<evidence type="ECO:0000313" key="4">
    <source>
        <dbReference type="EMBL" id="PRQ27914.1"/>
    </source>
</evidence>
<dbReference type="PANTHER" id="PTHR31589:SF111">
    <property type="entry name" value="NEPROSIN DOMAIN-CONTAINING PROTEIN"/>
    <property type="match status" value="1"/>
</dbReference>
<feature type="domain" description="Neprosin PEP catalytic" evidence="3">
    <location>
        <begin position="181"/>
        <end position="436"/>
    </location>
</feature>
<dbReference type="PANTHER" id="PTHR31589">
    <property type="entry name" value="PROTEIN, PUTATIVE (DUF239)-RELATED-RELATED"/>
    <property type="match status" value="1"/>
</dbReference>
<keyword evidence="2" id="KW-1133">Transmembrane helix</keyword>